<keyword evidence="2" id="KW-1185">Reference proteome</keyword>
<evidence type="ECO:0000313" key="2">
    <source>
        <dbReference type="Proteomes" id="UP000004095"/>
    </source>
</evidence>
<sequence length="56" mass="6559">MAIPSKNALFHSKFQPKFCVLYFLIPPLVIKKKRLFEKASLLKTTSFDKIILRSFD</sequence>
<dbReference type="EMBL" id="AAWS01000002">
    <property type="protein sequence ID" value="EAY31674.1"/>
    <property type="molecule type" value="Genomic_DNA"/>
</dbReference>
<gene>
    <name evidence="1" type="ORF">M23134_05180</name>
</gene>
<protein>
    <submittedName>
        <fullName evidence="1">Uncharacterized protein</fullName>
    </submittedName>
</protein>
<proteinExistence type="predicted"/>
<organism evidence="1 2">
    <name type="scientific">Microscilla marina ATCC 23134</name>
    <dbReference type="NCBI Taxonomy" id="313606"/>
    <lineage>
        <taxon>Bacteria</taxon>
        <taxon>Pseudomonadati</taxon>
        <taxon>Bacteroidota</taxon>
        <taxon>Cytophagia</taxon>
        <taxon>Cytophagales</taxon>
        <taxon>Microscillaceae</taxon>
        <taxon>Microscilla</taxon>
    </lineage>
</organism>
<reference evidence="1 2" key="1">
    <citation type="submission" date="2007-01" db="EMBL/GenBank/DDBJ databases">
        <authorList>
            <person name="Haygood M."/>
            <person name="Podell S."/>
            <person name="Anderson C."/>
            <person name="Hopkinson B."/>
            <person name="Roe K."/>
            <person name="Barbeau K."/>
            <person name="Gaasterland T."/>
            <person name="Ferriera S."/>
            <person name="Johnson J."/>
            <person name="Kravitz S."/>
            <person name="Beeson K."/>
            <person name="Sutton G."/>
            <person name="Rogers Y.-H."/>
            <person name="Friedman R."/>
            <person name="Frazier M."/>
            <person name="Venter J.C."/>
        </authorList>
    </citation>
    <scope>NUCLEOTIDE SEQUENCE [LARGE SCALE GENOMIC DNA]</scope>
    <source>
        <strain evidence="1 2">ATCC 23134</strain>
    </source>
</reference>
<comment type="caution">
    <text evidence="1">The sequence shown here is derived from an EMBL/GenBank/DDBJ whole genome shotgun (WGS) entry which is preliminary data.</text>
</comment>
<evidence type="ECO:0000313" key="1">
    <source>
        <dbReference type="EMBL" id="EAY31674.1"/>
    </source>
</evidence>
<dbReference type="Proteomes" id="UP000004095">
    <property type="component" value="Unassembled WGS sequence"/>
</dbReference>
<accession>A1ZDD5</accession>
<dbReference type="AlphaFoldDB" id="A1ZDD5"/>
<name>A1ZDD5_MICM2</name>